<feature type="transmembrane region" description="Helical" evidence="8">
    <location>
        <begin position="234"/>
        <end position="253"/>
    </location>
</feature>
<reference evidence="10 11" key="1">
    <citation type="submission" date="2009-05" db="EMBL/GenBank/DDBJ databases">
        <title>The draft genome of Acidovorax delafieldii 2AN.</title>
        <authorList>
            <consortium name="US DOE Joint Genome Institute (JGI-PGF)"/>
            <person name="Lucas S."/>
            <person name="Copeland A."/>
            <person name="Lapidus A."/>
            <person name="Glavina del Rio T."/>
            <person name="Tice H."/>
            <person name="Bruce D."/>
            <person name="Goodwin L."/>
            <person name="Pitluck S."/>
            <person name="Larimer F."/>
            <person name="Land M.L."/>
            <person name="Hauser L."/>
            <person name="Shelobolina E.S."/>
            <person name="Picardal F."/>
            <person name="Roden E."/>
            <person name="Emerson D."/>
        </authorList>
    </citation>
    <scope>NUCLEOTIDE SEQUENCE [LARGE SCALE GENOMIC DNA]</scope>
    <source>
        <strain evidence="10 11">2AN</strain>
    </source>
</reference>
<evidence type="ECO:0000256" key="7">
    <source>
        <dbReference type="ARBA" id="ARBA00023136"/>
    </source>
</evidence>
<dbReference type="AlphaFoldDB" id="C5T4G4"/>
<dbReference type="InterPro" id="IPR018076">
    <property type="entry name" value="T2SS_GspF_dom"/>
</dbReference>
<comment type="subcellular location">
    <subcellularLocation>
        <location evidence="1">Cell inner membrane</location>
        <topology evidence="1">Multi-pass membrane protein</topology>
    </subcellularLocation>
</comment>
<evidence type="ECO:0000256" key="3">
    <source>
        <dbReference type="ARBA" id="ARBA00022475"/>
    </source>
</evidence>
<protein>
    <submittedName>
        <fullName evidence="10">Type II secretion system protein</fullName>
    </submittedName>
</protein>
<comment type="caution">
    <text evidence="10">The sequence shown here is derived from an EMBL/GenBank/DDBJ whole genome shotgun (WGS) entry which is preliminary data.</text>
</comment>
<feature type="domain" description="Type II secretion system protein GspF" evidence="9">
    <location>
        <begin position="78"/>
        <end position="204"/>
    </location>
</feature>
<feature type="transmembrane region" description="Helical" evidence="8">
    <location>
        <begin position="180"/>
        <end position="203"/>
    </location>
</feature>
<organism evidence="10 11">
    <name type="scientific">Acidovorax delafieldii 2AN</name>
    <dbReference type="NCBI Taxonomy" id="573060"/>
    <lineage>
        <taxon>Bacteria</taxon>
        <taxon>Pseudomonadati</taxon>
        <taxon>Pseudomonadota</taxon>
        <taxon>Betaproteobacteria</taxon>
        <taxon>Burkholderiales</taxon>
        <taxon>Comamonadaceae</taxon>
        <taxon>Acidovorax</taxon>
    </lineage>
</organism>
<keyword evidence="5 8" id="KW-0812">Transmembrane</keyword>
<dbReference type="PRINTS" id="PR00812">
    <property type="entry name" value="BCTERIALGSPF"/>
</dbReference>
<evidence type="ECO:0000313" key="10">
    <source>
        <dbReference type="EMBL" id="EER60646.1"/>
    </source>
</evidence>
<dbReference type="InterPro" id="IPR042094">
    <property type="entry name" value="T2SS_GspF_sf"/>
</dbReference>
<dbReference type="GO" id="GO:0005886">
    <property type="term" value="C:plasma membrane"/>
    <property type="evidence" value="ECO:0007669"/>
    <property type="project" value="UniProtKB-SubCell"/>
</dbReference>
<evidence type="ECO:0000256" key="1">
    <source>
        <dbReference type="ARBA" id="ARBA00004429"/>
    </source>
</evidence>
<proteinExistence type="inferred from homology"/>
<evidence type="ECO:0000256" key="4">
    <source>
        <dbReference type="ARBA" id="ARBA00022519"/>
    </source>
</evidence>
<gene>
    <name evidence="10" type="ORF">AcdelDRAFT_1794</name>
</gene>
<dbReference type="FunFam" id="1.20.81.30:FF:000001">
    <property type="entry name" value="Type II secretion system protein F"/>
    <property type="match status" value="2"/>
</dbReference>
<evidence type="ECO:0000256" key="6">
    <source>
        <dbReference type="ARBA" id="ARBA00022989"/>
    </source>
</evidence>
<evidence type="ECO:0000256" key="8">
    <source>
        <dbReference type="SAM" id="Phobius"/>
    </source>
</evidence>
<dbReference type="PANTHER" id="PTHR30012:SF0">
    <property type="entry name" value="TYPE II SECRETION SYSTEM PROTEIN F-RELATED"/>
    <property type="match status" value="1"/>
</dbReference>
<dbReference type="PATRIC" id="fig|573060.9.peg.3358"/>
<feature type="transmembrane region" description="Helical" evidence="8">
    <location>
        <begin position="388"/>
        <end position="409"/>
    </location>
</feature>
<dbReference type="Gene3D" id="1.20.81.30">
    <property type="entry name" value="Type II secretion system (T2SS), domain F"/>
    <property type="match status" value="2"/>
</dbReference>
<keyword evidence="6 8" id="KW-1133">Transmembrane helix</keyword>
<dbReference type="Proteomes" id="UP000003856">
    <property type="component" value="Unassembled WGS sequence"/>
</dbReference>
<evidence type="ECO:0000256" key="5">
    <source>
        <dbReference type="ARBA" id="ARBA00022692"/>
    </source>
</evidence>
<name>C5T4G4_ACIDE</name>
<dbReference type="PANTHER" id="PTHR30012">
    <property type="entry name" value="GENERAL SECRETION PATHWAY PROTEIN"/>
    <property type="match status" value="1"/>
</dbReference>
<evidence type="ECO:0000259" key="9">
    <source>
        <dbReference type="Pfam" id="PF00482"/>
    </source>
</evidence>
<keyword evidence="11" id="KW-1185">Reference proteome</keyword>
<dbReference type="OrthoDB" id="9805682at2"/>
<keyword evidence="7 8" id="KW-0472">Membrane</keyword>
<keyword evidence="4" id="KW-0997">Cell inner membrane</keyword>
<sequence length="424" mass="46980">MANLNTYYYRVLLPHGAVRSGLLRLAVKRDLSARMRLEADTEGTVIGLWRFPPWLAMVTDLLMHLFRNQVRAEDLAGFLRDLGLMMRAGVPALDALTTLVEESNSVGNRAMAAVARNMLEDLNAGVGMTDAFNRHPNVFPETVRNLVSIGDQTGTLDRMLAEAAEHVERMINIRRDIKTALIYPSFVFASIIGVAIFWIYYVVPNMARLFKQLQAKLPPITEGLVAFADLLSAHLPWVLLVTTVVVVVCTVFFKRSERFQLATYSLLHRLPIARTLLVSSGMAHITEHLSILVRAGVDLVSSLRILGRATKNRYYRSRLILVADSVSRGESVSSSMRRVGGFPAMAVRMISVGEESGSLDQQLSHLAADYRKRLEVLVKSLAEILKPVIILIAGGLFLFLIVALLLPVYDLVRQSVAQSMGAGQ</sequence>
<dbReference type="RefSeq" id="WP_005795644.1">
    <property type="nucleotide sequence ID" value="NZ_ACQT01000046.1"/>
</dbReference>
<evidence type="ECO:0000313" key="11">
    <source>
        <dbReference type="Proteomes" id="UP000003856"/>
    </source>
</evidence>
<accession>C5T4G4</accession>
<dbReference type="Pfam" id="PF00482">
    <property type="entry name" value="T2SSF"/>
    <property type="match status" value="2"/>
</dbReference>
<feature type="domain" description="Type II secretion system protein GspF" evidence="9">
    <location>
        <begin position="286"/>
        <end position="407"/>
    </location>
</feature>
<dbReference type="InterPro" id="IPR003004">
    <property type="entry name" value="GspF/PilC"/>
</dbReference>
<dbReference type="EMBL" id="ACQT01000046">
    <property type="protein sequence ID" value="EER60646.1"/>
    <property type="molecule type" value="Genomic_DNA"/>
</dbReference>
<keyword evidence="3" id="KW-1003">Cell membrane</keyword>
<evidence type="ECO:0000256" key="2">
    <source>
        <dbReference type="ARBA" id="ARBA00005745"/>
    </source>
</evidence>
<comment type="similarity">
    <text evidence="2">Belongs to the GSP F family.</text>
</comment>